<dbReference type="AlphaFoldDB" id="A0A6J4UE21"/>
<name>A0A6J4UE21_9ACTN</name>
<keyword evidence="1" id="KW-0472">Membrane</keyword>
<feature type="non-terminal residue" evidence="2">
    <location>
        <position position="156"/>
    </location>
</feature>
<sequence>MAAAPTSPSSPPARWTAGRIALVVVGSLAALLGAGLLAAGVGALWADQTQRDDGYLATPTETFATSSHAILSERIDLVEADDAAADWVFSEAFLGDVRLQARADDDVFVGVARTPDVEAYLSGASYDTVREVDYEPFRVEYDRVDGTAAPTPPAAQ</sequence>
<evidence type="ECO:0000313" key="2">
    <source>
        <dbReference type="EMBL" id="CAA9545880.1"/>
    </source>
</evidence>
<gene>
    <name evidence="2" type="ORF">AVDCRST_MAG79-2294</name>
</gene>
<proteinExistence type="predicted"/>
<evidence type="ECO:0000256" key="1">
    <source>
        <dbReference type="SAM" id="Phobius"/>
    </source>
</evidence>
<protein>
    <submittedName>
        <fullName evidence="2">Uncharacterized protein</fullName>
    </submittedName>
</protein>
<organism evidence="2">
    <name type="scientific">uncultured Thermoleophilia bacterium</name>
    <dbReference type="NCBI Taxonomy" id="1497501"/>
    <lineage>
        <taxon>Bacteria</taxon>
        <taxon>Bacillati</taxon>
        <taxon>Actinomycetota</taxon>
        <taxon>Thermoleophilia</taxon>
        <taxon>environmental samples</taxon>
    </lineage>
</organism>
<feature type="transmembrane region" description="Helical" evidence="1">
    <location>
        <begin position="20"/>
        <end position="46"/>
    </location>
</feature>
<keyword evidence="1" id="KW-0812">Transmembrane</keyword>
<keyword evidence="1" id="KW-1133">Transmembrane helix</keyword>
<reference evidence="2" key="1">
    <citation type="submission" date="2020-02" db="EMBL/GenBank/DDBJ databases">
        <authorList>
            <person name="Meier V. D."/>
        </authorList>
    </citation>
    <scope>NUCLEOTIDE SEQUENCE</scope>
    <source>
        <strain evidence="2">AVDCRST_MAG79</strain>
    </source>
</reference>
<accession>A0A6J4UE21</accession>
<dbReference type="EMBL" id="CADCWC010000345">
    <property type="protein sequence ID" value="CAA9545880.1"/>
    <property type="molecule type" value="Genomic_DNA"/>
</dbReference>